<accession>A0A6F8XRK7</accession>
<sequence>MPAYDKRGAPGGAGIAQEIRHHGELAVTAVHHRRLAIHPHHHTDPPSRPVRRALSHRYGGGSVLRAHSSAACVHRDAGLSRL</sequence>
<protein>
    <submittedName>
        <fullName evidence="1">Uncharacterized protein</fullName>
    </submittedName>
</protein>
<dbReference type="AlphaFoldDB" id="A0A6F8XRK7"/>
<evidence type="ECO:0000313" key="2">
    <source>
        <dbReference type="Proteomes" id="UP000502508"/>
    </source>
</evidence>
<dbReference type="KEGG" id="pfla:Pflav_028600"/>
<reference evidence="1 2" key="2">
    <citation type="submission" date="2020-03" db="EMBL/GenBank/DDBJ databases">
        <authorList>
            <person name="Ichikawa N."/>
            <person name="Kimura A."/>
            <person name="Kitahashi Y."/>
            <person name="Uohara A."/>
        </authorList>
    </citation>
    <scope>NUCLEOTIDE SEQUENCE [LARGE SCALE GENOMIC DNA]</scope>
    <source>
        <strain evidence="1 2">NBRC 107702</strain>
    </source>
</reference>
<proteinExistence type="predicted"/>
<reference evidence="1 2" key="1">
    <citation type="submission" date="2020-03" db="EMBL/GenBank/DDBJ databases">
        <title>Whole genome shotgun sequence of Phytohabitans flavus NBRC 107702.</title>
        <authorList>
            <person name="Komaki H."/>
            <person name="Tamura T."/>
        </authorList>
    </citation>
    <scope>NUCLEOTIDE SEQUENCE [LARGE SCALE GENOMIC DNA]</scope>
    <source>
        <strain evidence="1 2">NBRC 107702</strain>
    </source>
</reference>
<gene>
    <name evidence="1" type="ORF">Pflav_028600</name>
</gene>
<evidence type="ECO:0000313" key="1">
    <source>
        <dbReference type="EMBL" id="BCB76450.1"/>
    </source>
</evidence>
<keyword evidence="2" id="KW-1185">Reference proteome</keyword>
<organism evidence="1 2">
    <name type="scientific">Phytohabitans flavus</name>
    <dbReference type="NCBI Taxonomy" id="1076124"/>
    <lineage>
        <taxon>Bacteria</taxon>
        <taxon>Bacillati</taxon>
        <taxon>Actinomycetota</taxon>
        <taxon>Actinomycetes</taxon>
        <taxon>Micromonosporales</taxon>
        <taxon>Micromonosporaceae</taxon>
    </lineage>
</organism>
<dbReference type="EMBL" id="AP022870">
    <property type="protein sequence ID" value="BCB76450.1"/>
    <property type="molecule type" value="Genomic_DNA"/>
</dbReference>
<name>A0A6F8XRK7_9ACTN</name>
<dbReference type="Proteomes" id="UP000502508">
    <property type="component" value="Chromosome"/>
</dbReference>